<dbReference type="InterPro" id="IPR036282">
    <property type="entry name" value="Glutathione-S-Trfase_C_sf"/>
</dbReference>
<protein>
    <submittedName>
        <fullName evidence="3">Glutathione s-transferase variant 2</fullName>
    </submittedName>
</protein>
<proteinExistence type="predicted"/>
<evidence type="ECO:0000313" key="3">
    <source>
        <dbReference type="EMBL" id="KZV87508.1"/>
    </source>
</evidence>
<dbReference type="InParanoid" id="A0A165ER28"/>
<dbReference type="GO" id="GO:0006749">
    <property type="term" value="P:glutathione metabolic process"/>
    <property type="evidence" value="ECO:0007669"/>
    <property type="project" value="TreeGrafter"/>
</dbReference>
<dbReference type="Proteomes" id="UP000077266">
    <property type="component" value="Unassembled WGS sequence"/>
</dbReference>
<dbReference type="OrthoDB" id="414243at2759"/>
<dbReference type="Pfam" id="PF02798">
    <property type="entry name" value="GST_N"/>
    <property type="match status" value="1"/>
</dbReference>
<dbReference type="GO" id="GO:0004364">
    <property type="term" value="F:glutathione transferase activity"/>
    <property type="evidence" value="ECO:0007669"/>
    <property type="project" value="TreeGrafter"/>
</dbReference>
<dbReference type="PANTHER" id="PTHR11571">
    <property type="entry name" value="GLUTATHIONE S-TRANSFERASE"/>
    <property type="match status" value="1"/>
</dbReference>
<dbReference type="InterPro" id="IPR050213">
    <property type="entry name" value="GST_superfamily"/>
</dbReference>
<feature type="domain" description="GST N-terminal" evidence="1">
    <location>
        <begin position="4"/>
        <end position="86"/>
    </location>
</feature>
<reference evidence="3 4" key="1">
    <citation type="journal article" date="2016" name="Mol. Biol. Evol.">
        <title>Comparative Genomics of Early-Diverging Mushroom-Forming Fungi Provides Insights into the Origins of Lignocellulose Decay Capabilities.</title>
        <authorList>
            <person name="Nagy L.G."/>
            <person name="Riley R."/>
            <person name="Tritt A."/>
            <person name="Adam C."/>
            <person name="Daum C."/>
            <person name="Floudas D."/>
            <person name="Sun H."/>
            <person name="Yadav J.S."/>
            <person name="Pangilinan J."/>
            <person name="Larsson K.H."/>
            <person name="Matsuura K."/>
            <person name="Barry K."/>
            <person name="Labutti K."/>
            <person name="Kuo R."/>
            <person name="Ohm R.A."/>
            <person name="Bhattacharya S.S."/>
            <person name="Shirouzu T."/>
            <person name="Yoshinaga Y."/>
            <person name="Martin F.M."/>
            <person name="Grigoriev I.V."/>
            <person name="Hibbett D.S."/>
        </authorList>
    </citation>
    <scope>NUCLEOTIDE SEQUENCE [LARGE SCALE GENOMIC DNA]</scope>
    <source>
        <strain evidence="3 4">HHB12029</strain>
    </source>
</reference>
<dbReference type="InterPro" id="IPR004046">
    <property type="entry name" value="GST_C"/>
</dbReference>
<organism evidence="3 4">
    <name type="scientific">Exidia glandulosa HHB12029</name>
    <dbReference type="NCBI Taxonomy" id="1314781"/>
    <lineage>
        <taxon>Eukaryota</taxon>
        <taxon>Fungi</taxon>
        <taxon>Dikarya</taxon>
        <taxon>Basidiomycota</taxon>
        <taxon>Agaricomycotina</taxon>
        <taxon>Agaricomycetes</taxon>
        <taxon>Auriculariales</taxon>
        <taxon>Exidiaceae</taxon>
        <taxon>Exidia</taxon>
    </lineage>
</organism>
<feature type="domain" description="GST C-terminal" evidence="2">
    <location>
        <begin position="95"/>
        <end position="216"/>
    </location>
</feature>
<dbReference type="PROSITE" id="PS50404">
    <property type="entry name" value="GST_NTER"/>
    <property type="match status" value="1"/>
</dbReference>
<dbReference type="AlphaFoldDB" id="A0A165ER28"/>
<sequence length="216" mass="24839">MAENTYELLYWQIPGLADITRLILEAVGASYTNKFVTRETFKEIKEEQRFGHIPKLTVKAPDGSVVHIWESKAIHNYLADIFDLLPEGAHTSAVKRAECFSNVFSLYEYMDRLSMIRVMPTLELRKEVRELAMSDKLPKALQYHEKLVAQSGGPYYYGKKMTLPDLILYALNVRFNIYIGEAVLINEAVTPHLHKLVQTLDAGRAGEYVRDRRDWG</sequence>
<dbReference type="SUPFAM" id="SSF47616">
    <property type="entry name" value="GST C-terminal domain-like"/>
    <property type="match status" value="1"/>
</dbReference>
<dbReference type="EMBL" id="KV426123">
    <property type="protein sequence ID" value="KZV87508.1"/>
    <property type="molecule type" value="Genomic_DNA"/>
</dbReference>
<name>A0A165ER28_EXIGL</name>
<gene>
    <name evidence="3" type="ORF">EXIGLDRAFT_800382</name>
</gene>
<evidence type="ECO:0000313" key="4">
    <source>
        <dbReference type="Proteomes" id="UP000077266"/>
    </source>
</evidence>
<dbReference type="Gene3D" id="1.20.1050.10">
    <property type="match status" value="1"/>
</dbReference>
<dbReference type="InterPro" id="IPR040079">
    <property type="entry name" value="Glutathione_S-Trfase"/>
</dbReference>
<dbReference type="InterPro" id="IPR036249">
    <property type="entry name" value="Thioredoxin-like_sf"/>
</dbReference>
<keyword evidence="4" id="KW-1185">Reference proteome</keyword>
<dbReference type="SFLD" id="SFLDS00019">
    <property type="entry name" value="Glutathione_Transferase_(cytos"/>
    <property type="match status" value="1"/>
</dbReference>
<dbReference type="InterPro" id="IPR004045">
    <property type="entry name" value="Glutathione_S-Trfase_N"/>
</dbReference>
<dbReference type="SUPFAM" id="SSF52833">
    <property type="entry name" value="Thioredoxin-like"/>
    <property type="match status" value="1"/>
</dbReference>
<dbReference type="Pfam" id="PF14497">
    <property type="entry name" value="GST_C_3"/>
    <property type="match status" value="1"/>
</dbReference>
<keyword evidence="3" id="KW-0808">Transferase</keyword>
<accession>A0A165ER28</accession>
<evidence type="ECO:0000259" key="2">
    <source>
        <dbReference type="PROSITE" id="PS50405"/>
    </source>
</evidence>
<dbReference type="STRING" id="1314781.A0A165ER28"/>
<dbReference type="PROSITE" id="PS50405">
    <property type="entry name" value="GST_CTER"/>
    <property type="match status" value="1"/>
</dbReference>
<evidence type="ECO:0000259" key="1">
    <source>
        <dbReference type="PROSITE" id="PS50404"/>
    </source>
</evidence>
<dbReference type="InterPro" id="IPR010987">
    <property type="entry name" value="Glutathione-S-Trfase_C-like"/>
</dbReference>
<dbReference type="PANTHER" id="PTHR11571:SF150">
    <property type="entry name" value="GLUTATHIONE S-TRANSFERASE"/>
    <property type="match status" value="1"/>
</dbReference>
<dbReference type="Gene3D" id="3.40.30.10">
    <property type="entry name" value="Glutaredoxin"/>
    <property type="match status" value="1"/>
</dbReference>